<evidence type="ECO:0000313" key="2">
    <source>
        <dbReference type="EMBL" id="KGC15567.1"/>
    </source>
</evidence>
<dbReference type="AlphaFoldDB" id="A0AAW3F3U0"/>
<accession>A0AAW3F3U0</accession>
<evidence type="ECO:0000313" key="3">
    <source>
        <dbReference type="Proteomes" id="UP000029590"/>
    </source>
</evidence>
<feature type="compositionally biased region" description="Basic and acidic residues" evidence="1">
    <location>
        <begin position="23"/>
        <end position="42"/>
    </location>
</feature>
<feature type="compositionally biased region" description="Low complexity" evidence="1">
    <location>
        <begin position="11"/>
        <end position="22"/>
    </location>
</feature>
<dbReference type="Pfam" id="PF11445">
    <property type="entry name" value="DUF2894"/>
    <property type="match status" value="1"/>
</dbReference>
<dbReference type="KEGG" id="bgo:BM43_5457"/>
<organism evidence="2 3">
    <name type="scientific">Burkholderia gladioli</name>
    <name type="common">Pseudomonas marginata</name>
    <name type="synonym">Phytomonas marginata</name>
    <dbReference type="NCBI Taxonomy" id="28095"/>
    <lineage>
        <taxon>Bacteria</taxon>
        <taxon>Pseudomonadati</taxon>
        <taxon>Pseudomonadota</taxon>
        <taxon>Betaproteobacteria</taxon>
        <taxon>Burkholderiales</taxon>
        <taxon>Burkholderiaceae</taxon>
        <taxon>Burkholderia</taxon>
    </lineage>
</organism>
<evidence type="ECO:0000256" key="1">
    <source>
        <dbReference type="SAM" id="MobiDB-lite"/>
    </source>
</evidence>
<dbReference type="InterPro" id="IPR021549">
    <property type="entry name" value="DUF2894"/>
</dbReference>
<sequence length="229" mass="24975">MSAMHEPLPEPVGDAAAPAVPASREDRHAPTRARLDDWRERGAERLDPAGFARIEALLRRASAHQGAVGRVLDARLDALIEAFAAAFDARQAHVQEAADAIGQTPPPRTAAPSPFATLALDKTRTARSGPPPELLDYFREIWSRLSADQQVQQSLDIVPKNAGPLNSSSLVHRALLLMRELSPEYLRQFLSYADALSWLEDMQADPAAATAKEAPRSAPAKKARRTRAR</sequence>
<proteinExistence type="predicted"/>
<name>A0AAW3F3U0_BURGA</name>
<feature type="region of interest" description="Disordered" evidence="1">
    <location>
        <begin position="206"/>
        <end position="229"/>
    </location>
</feature>
<reference evidence="2 3" key="1">
    <citation type="submission" date="2014-04" db="EMBL/GenBank/DDBJ databases">
        <authorList>
            <person name="Bishop-Lilly K.A."/>
            <person name="Broomall S.M."/>
            <person name="Chain P.S."/>
            <person name="Chertkov O."/>
            <person name="Coyne S.R."/>
            <person name="Daligault H.E."/>
            <person name="Davenport K.W."/>
            <person name="Erkkila T."/>
            <person name="Frey K.G."/>
            <person name="Gibbons H.S."/>
            <person name="Gu W."/>
            <person name="Jaissle J."/>
            <person name="Johnson S.L."/>
            <person name="Koroleva G.I."/>
            <person name="Ladner J.T."/>
            <person name="Lo C.-C."/>
            <person name="Minogue T.D."/>
            <person name="Munk C."/>
            <person name="Palacios G.F."/>
            <person name="Redden C.L."/>
            <person name="Rosenzweig C.N."/>
            <person name="Scholz M.B."/>
            <person name="Teshima H."/>
            <person name="Xu Y."/>
        </authorList>
    </citation>
    <scope>NUCLEOTIDE SEQUENCE [LARGE SCALE GENOMIC DNA]</scope>
    <source>
        <strain evidence="3">gladioli</strain>
    </source>
</reference>
<dbReference type="EMBL" id="JPGG01000016">
    <property type="protein sequence ID" value="KGC15567.1"/>
    <property type="molecule type" value="Genomic_DNA"/>
</dbReference>
<feature type="compositionally biased region" description="Low complexity" evidence="1">
    <location>
        <begin position="206"/>
        <end position="218"/>
    </location>
</feature>
<comment type="caution">
    <text evidence="2">The sequence shown here is derived from an EMBL/GenBank/DDBJ whole genome shotgun (WGS) entry which is preliminary data.</text>
</comment>
<protein>
    <recommendedName>
        <fullName evidence="4">DUF2894 domain-containing protein</fullName>
    </recommendedName>
</protein>
<dbReference type="Proteomes" id="UP000029590">
    <property type="component" value="Unassembled WGS sequence"/>
</dbReference>
<gene>
    <name evidence="2" type="ORF">DM48_2309</name>
</gene>
<evidence type="ECO:0008006" key="4">
    <source>
        <dbReference type="Google" id="ProtNLM"/>
    </source>
</evidence>
<feature type="region of interest" description="Disordered" evidence="1">
    <location>
        <begin position="1"/>
        <end position="42"/>
    </location>
</feature>
<feature type="compositionally biased region" description="Basic residues" evidence="1">
    <location>
        <begin position="219"/>
        <end position="229"/>
    </location>
</feature>